<reference evidence="2" key="1">
    <citation type="submission" date="2023-07" db="EMBL/GenBank/DDBJ databases">
        <title>30 novel species of actinomycetes from the DSMZ collection.</title>
        <authorList>
            <person name="Nouioui I."/>
        </authorList>
    </citation>
    <scope>NUCLEOTIDE SEQUENCE [LARGE SCALE GENOMIC DNA]</scope>
    <source>
        <strain evidence="2">DSM 41982</strain>
    </source>
</reference>
<dbReference type="Proteomes" id="UP001183607">
    <property type="component" value="Unassembled WGS sequence"/>
</dbReference>
<dbReference type="AlphaFoldDB" id="A0ABD5E7M5"/>
<organism evidence="1 2">
    <name type="scientific">Streptomyces evansiae</name>
    <dbReference type="NCBI Taxonomy" id="3075535"/>
    <lineage>
        <taxon>Bacteria</taxon>
        <taxon>Bacillati</taxon>
        <taxon>Actinomycetota</taxon>
        <taxon>Actinomycetes</taxon>
        <taxon>Kitasatosporales</taxon>
        <taxon>Streptomycetaceae</taxon>
        <taxon>Streptomyces</taxon>
    </lineage>
</organism>
<comment type="caution">
    <text evidence="1">The sequence shown here is derived from an EMBL/GenBank/DDBJ whole genome shotgun (WGS) entry which is preliminary data.</text>
</comment>
<dbReference type="RefSeq" id="WP_007825978.1">
    <property type="nucleotide sequence ID" value="NZ_JAVRER010000023.1"/>
</dbReference>
<evidence type="ECO:0000313" key="2">
    <source>
        <dbReference type="Proteomes" id="UP001183607"/>
    </source>
</evidence>
<proteinExistence type="predicted"/>
<dbReference type="EMBL" id="JAVRER010000023">
    <property type="protein sequence ID" value="MDT0417026.1"/>
    <property type="molecule type" value="Genomic_DNA"/>
</dbReference>
<sequence>MVLGGALLGAAPASAAEEAPEIVEGVDMGTQGPLAETGAADGMATRAAAETTAAPSCIGTTVAYGSTVCFAPYGDVVWVLDTKKDGMSAAGGVYTDYGRGSRVCVNKAGVDHWVKCDYDYWEKGNIQLRALRYDSGTGKFYVPDAWSDWIPVDGKY</sequence>
<gene>
    <name evidence="1" type="ORF">RM574_16175</name>
</gene>
<name>A0ABD5E7M5_9ACTN</name>
<evidence type="ECO:0000313" key="1">
    <source>
        <dbReference type="EMBL" id="MDT0417026.1"/>
    </source>
</evidence>
<accession>A0ABD5E7M5</accession>
<protein>
    <submittedName>
        <fullName evidence="1">Uncharacterized protein</fullName>
    </submittedName>
</protein>